<comment type="caution">
    <text evidence="1">The sequence shown here is derived from an EMBL/GenBank/DDBJ whole genome shotgun (WGS) entry which is preliminary data.</text>
</comment>
<dbReference type="RefSeq" id="WP_003596359.1">
    <property type="nucleotide sequence ID" value="NZ_AGJK01000003.1"/>
</dbReference>
<reference evidence="1 2" key="1">
    <citation type="submission" date="2011-09" db="EMBL/GenBank/DDBJ databases">
        <title>The draft genome of Methylobacterium extorquens DSM 13060.</title>
        <authorList>
            <consortium name="US DOE Joint Genome Institute (JGI-PGF)"/>
            <person name="Lucas S."/>
            <person name="Han J."/>
            <person name="Lapidus A."/>
            <person name="Cheng J.-F."/>
            <person name="Goodwin L."/>
            <person name="Pitluck S."/>
            <person name="Peters L."/>
            <person name="Land M.L."/>
            <person name="Hauser L."/>
            <person name="Koskimaki J."/>
            <person name="Halonen O."/>
            <person name="Pirttila A."/>
            <person name="Frank C."/>
            <person name="Woyke T.J."/>
        </authorList>
    </citation>
    <scope>NUCLEOTIDE SEQUENCE [LARGE SCALE GENOMIC DNA]</scope>
    <source>
        <strain evidence="1 2">DSM 13060</strain>
    </source>
</reference>
<dbReference type="Proteomes" id="UP000004382">
    <property type="component" value="Unassembled WGS sequence"/>
</dbReference>
<gene>
    <name evidence="1" type="ORF">MetexDRAFT_0255</name>
</gene>
<proteinExistence type="predicted"/>
<dbReference type="AlphaFoldDB" id="H1KC93"/>
<dbReference type="EMBL" id="AGJK01000003">
    <property type="protein sequence ID" value="EHP94910.1"/>
    <property type="molecule type" value="Genomic_DNA"/>
</dbReference>
<protein>
    <submittedName>
        <fullName evidence="1">Uncharacterized protein</fullName>
    </submittedName>
</protein>
<dbReference type="PATRIC" id="fig|882800.3.peg.242"/>
<name>H1KC93_METEX</name>
<evidence type="ECO:0000313" key="1">
    <source>
        <dbReference type="EMBL" id="EHP94910.1"/>
    </source>
</evidence>
<organism evidence="1 2">
    <name type="scientific">Methylorubrum extorquens DSM 13060</name>
    <dbReference type="NCBI Taxonomy" id="882800"/>
    <lineage>
        <taxon>Bacteria</taxon>
        <taxon>Pseudomonadati</taxon>
        <taxon>Pseudomonadota</taxon>
        <taxon>Alphaproteobacteria</taxon>
        <taxon>Hyphomicrobiales</taxon>
        <taxon>Methylobacteriaceae</taxon>
        <taxon>Methylorubrum</taxon>
    </lineage>
</organism>
<evidence type="ECO:0000313" key="2">
    <source>
        <dbReference type="Proteomes" id="UP000004382"/>
    </source>
</evidence>
<accession>H1KC93</accession>
<sequence>MKFVQYLLLRWRASSLRSQAERLAAQGRNITKLIAEKRKRADELDAKAKEIGKGRMGRD</sequence>